<evidence type="ECO:0000313" key="14">
    <source>
        <dbReference type="Proteomes" id="UP001566331"/>
    </source>
</evidence>
<keyword evidence="9" id="KW-0486">Methionine biosynthesis</keyword>
<sequence>MTPISFEFYPPKTDEQRAQLDRTALKLKAYAPEYVSCTFGAGGSTLSYTPETVRRLYEEHGFDAAPHLSCVGGTREEIRELLARYRDLGCRRIVALRGDLPSGMGHPGDLRYASDLVAFIRGEFGDTFRIEVACYPEIHPQADDALADLRHFKAKVDAGADAAITQYFYSAEAYFHFVDAARKAGIEVPIVPGIMPVSNFSQLRRFSETCGAEIPRWMRKRMQAYGDDAEAVREFGADIVATLCRRLLEGGAPGLHIYTLNLAKPTQTLLSRLAAPGSPFRRSEEWAVATGGVSE</sequence>
<dbReference type="EMBL" id="JBFWIC010000028">
    <property type="protein sequence ID" value="MEZ0476158.1"/>
    <property type="molecule type" value="Genomic_DNA"/>
</dbReference>
<comment type="cofactor">
    <cofactor evidence="1 12">
        <name>FAD</name>
        <dbReference type="ChEBI" id="CHEBI:57692"/>
    </cofactor>
</comment>
<evidence type="ECO:0000313" key="13">
    <source>
        <dbReference type="EMBL" id="MEZ0476158.1"/>
    </source>
</evidence>
<dbReference type="InterPro" id="IPR029041">
    <property type="entry name" value="FAD-linked_oxidoreductase-like"/>
</dbReference>
<comment type="pathway">
    <text evidence="2 12">One-carbon metabolism; tetrahydrofolate interconversion.</text>
</comment>
<comment type="catalytic activity">
    <reaction evidence="11">
        <text>(6S)-5-methyl-5,6,7,8-tetrahydrofolate + NAD(+) = (6R)-5,10-methylene-5,6,7,8-tetrahydrofolate + NADH + H(+)</text>
        <dbReference type="Rhea" id="RHEA:19821"/>
        <dbReference type="ChEBI" id="CHEBI:15378"/>
        <dbReference type="ChEBI" id="CHEBI:15636"/>
        <dbReference type="ChEBI" id="CHEBI:18608"/>
        <dbReference type="ChEBI" id="CHEBI:57540"/>
        <dbReference type="ChEBI" id="CHEBI:57945"/>
        <dbReference type="EC" id="1.5.1.54"/>
    </reaction>
    <physiologicalReaction direction="right-to-left" evidence="11">
        <dbReference type="Rhea" id="RHEA:19823"/>
    </physiologicalReaction>
</comment>
<evidence type="ECO:0000256" key="7">
    <source>
        <dbReference type="ARBA" id="ARBA00023002"/>
    </source>
</evidence>
<comment type="similarity">
    <text evidence="3 12">Belongs to the methylenetetrahydrofolate reductase family.</text>
</comment>
<reference evidence="13 14" key="1">
    <citation type="submission" date="2024-07" db="EMBL/GenBank/DDBJ databases">
        <title>Luteimonas salilacus sp. nov., isolated from the shore soil of Salt Lake in Tibet of China.</title>
        <authorList>
            <person name="Zhang X."/>
            <person name="Li A."/>
        </authorList>
    </citation>
    <scope>NUCLEOTIDE SEQUENCE [LARGE SCALE GENOMIC DNA]</scope>
    <source>
        <strain evidence="13 14">B3-2-R+30</strain>
    </source>
</reference>
<evidence type="ECO:0000256" key="2">
    <source>
        <dbReference type="ARBA" id="ARBA00004777"/>
    </source>
</evidence>
<dbReference type="InterPro" id="IPR003171">
    <property type="entry name" value="Mehydrof_redctse-like"/>
</dbReference>
<comment type="pathway">
    <text evidence="10">Amino-acid biosynthesis; L-methionine biosynthesis via de novo pathway.</text>
</comment>
<protein>
    <recommendedName>
        <fullName evidence="12">Methylenetetrahydrofolate reductase</fullName>
        <ecNumber evidence="12">1.5.1.54</ecNumber>
    </recommendedName>
</protein>
<keyword evidence="6 12" id="KW-0274">FAD</keyword>
<dbReference type="SUPFAM" id="SSF51730">
    <property type="entry name" value="FAD-linked oxidoreductase"/>
    <property type="match status" value="1"/>
</dbReference>
<proteinExistence type="inferred from homology"/>
<evidence type="ECO:0000256" key="5">
    <source>
        <dbReference type="ARBA" id="ARBA00022630"/>
    </source>
</evidence>
<evidence type="ECO:0000256" key="4">
    <source>
        <dbReference type="ARBA" id="ARBA00022605"/>
    </source>
</evidence>
<evidence type="ECO:0000256" key="6">
    <source>
        <dbReference type="ARBA" id="ARBA00022827"/>
    </source>
</evidence>
<dbReference type="EC" id="1.5.1.54" evidence="12"/>
<keyword evidence="14" id="KW-1185">Reference proteome</keyword>
<evidence type="ECO:0000256" key="8">
    <source>
        <dbReference type="ARBA" id="ARBA00023027"/>
    </source>
</evidence>
<dbReference type="InterPro" id="IPR004620">
    <property type="entry name" value="MTHF_reductase_bac"/>
</dbReference>
<keyword evidence="8" id="KW-0520">NAD</keyword>
<dbReference type="CDD" id="cd00537">
    <property type="entry name" value="MTHFR"/>
    <property type="match status" value="1"/>
</dbReference>
<evidence type="ECO:0000256" key="9">
    <source>
        <dbReference type="ARBA" id="ARBA00023167"/>
    </source>
</evidence>
<evidence type="ECO:0000256" key="12">
    <source>
        <dbReference type="RuleBase" id="RU003862"/>
    </source>
</evidence>
<comment type="caution">
    <text evidence="13">The sequence shown here is derived from an EMBL/GenBank/DDBJ whole genome shotgun (WGS) entry which is preliminary data.</text>
</comment>
<evidence type="ECO:0000256" key="11">
    <source>
        <dbReference type="ARBA" id="ARBA00048628"/>
    </source>
</evidence>
<evidence type="ECO:0000256" key="10">
    <source>
        <dbReference type="ARBA" id="ARBA00034478"/>
    </source>
</evidence>
<evidence type="ECO:0000256" key="1">
    <source>
        <dbReference type="ARBA" id="ARBA00001974"/>
    </source>
</evidence>
<dbReference type="PANTHER" id="PTHR45754:SF3">
    <property type="entry name" value="METHYLENETETRAHYDROFOLATE REDUCTASE (NADPH)"/>
    <property type="match status" value="1"/>
</dbReference>
<dbReference type="PANTHER" id="PTHR45754">
    <property type="entry name" value="METHYLENETETRAHYDROFOLATE REDUCTASE"/>
    <property type="match status" value="1"/>
</dbReference>
<dbReference type="GO" id="GO:0004489">
    <property type="term" value="F:methylenetetrahydrofolate reductase [NAD(P)H] activity"/>
    <property type="evidence" value="ECO:0007669"/>
    <property type="project" value="UniProtKB-EC"/>
</dbReference>
<accession>A0ABV4HTS1</accession>
<name>A0ABV4HTS1_9GAMM</name>
<dbReference type="RefSeq" id="WP_370563712.1">
    <property type="nucleotide sequence ID" value="NZ_JBFWIB010000004.1"/>
</dbReference>
<organism evidence="13 14">
    <name type="scientific">Luteimonas salinilitoris</name>
    <dbReference type="NCBI Taxonomy" id="3237697"/>
    <lineage>
        <taxon>Bacteria</taxon>
        <taxon>Pseudomonadati</taxon>
        <taxon>Pseudomonadota</taxon>
        <taxon>Gammaproteobacteria</taxon>
        <taxon>Lysobacterales</taxon>
        <taxon>Lysobacteraceae</taxon>
        <taxon>Luteimonas</taxon>
    </lineage>
</organism>
<gene>
    <name evidence="13" type="primary">metF</name>
    <name evidence="13" type="ORF">AB6713_16280</name>
</gene>
<dbReference type="Proteomes" id="UP001566331">
    <property type="component" value="Unassembled WGS sequence"/>
</dbReference>
<dbReference type="Gene3D" id="3.20.20.220">
    <property type="match status" value="1"/>
</dbReference>
<evidence type="ECO:0000256" key="3">
    <source>
        <dbReference type="ARBA" id="ARBA00006743"/>
    </source>
</evidence>
<keyword evidence="7 12" id="KW-0560">Oxidoreductase</keyword>
<dbReference type="Pfam" id="PF02219">
    <property type="entry name" value="MTHFR"/>
    <property type="match status" value="1"/>
</dbReference>
<keyword evidence="5 12" id="KW-0285">Flavoprotein</keyword>
<dbReference type="NCBIfam" id="TIGR00676">
    <property type="entry name" value="fadh2"/>
    <property type="match status" value="1"/>
</dbReference>
<keyword evidence="4" id="KW-0028">Amino-acid biosynthesis</keyword>